<keyword evidence="4 6" id="KW-0998">Cell outer membrane</keyword>
<dbReference type="PROSITE" id="PS51257">
    <property type="entry name" value="PROKAR_LIPOPROTEIN"/>
    <property type="match status" value="1"/>
</dbReference>
<evidence type="ECO:0000259" key="8">
    <source>
        <dbReference type="Pfam" id="PF13525"/>
    </source>
</evidence>
<dbReference type="NCBIfam" id="TIGR03302">
    <property type="entry name" value="OM_YfiO"/>
    <property type="match status" value="1"/>
</dbReference>
<evidence type="ECO:0000256" key="1">
    <source>
        <dbReference type="ARBA" id="ARBA00022729"/>
    </source>
</evidence>
<dbReference type="Pfam" id="PF13525">
    <property type="entry name" value="YfiO"/>
    <property type="match status" value="1"/>
</dbReference>
<keyword evidence="3 6" id="KW-0564">Palmitate</keyword>
<comment type="subcellular location">
    <subcellularLocation>
        <location evidence="6">Cell outer membrane</location>
        <topology evidence="6">Lipid-anchor</topology>
    </subcellularLocation>
</comment>
<organism evidence="9 10">
    <name type="scientific">Candidatus Erwinia haradaeae</name>
    <dbReference type="NCBI Taxonomy" id="1922217"/>
    <lineage>
        <taxon>Bacteria</taxon>
        <taxon>Pseudomonadati</taxon>
        <taxon>Pseudomonadota</taxon>
        <taxon>Gammaproteobacteria</taxon>
        <taxon>Enterobacterales</taxon>
        <taxon>Erwiniaceae</taxon>
        <taxon>Erwinia</taxon>
    </lineage>
</organism>
<dbReference type="AlphaFoldDB" id="A0A451D485"/>
<sequence length="243" mass="28129" precursor="true">MIRIKYFSIIVLHSFLLYACTGSSGIAPNQSPGMILAHAEKELQRGGFKKAILQLTTFNANYPLSPYCEQVQLDLVYAYYKNNNFSLALETIDHFLRLYPNHSNLDYIMYMRGLIYMEKDNNPIQTFFGIDRSDRDPIHRLSAFNSFSQMLHNYPNSQYAIDARKRLIFLKECQAKHELSVAEFYEKRGAYIAVVNRVDKMLIDYPDSKATHQALQLMENAYRQLHLNAQADRIAKIIATNPV</sequence>
<keyword evidence="1 6" id="KW-0732">Signal</keyword>
<keyword evidence="5 6" id="KW-0449">Lipoprotein</keyword>
<dbReference type="InterPro" id="IPR017689">
    <property type="entry name" value="BamD"/>
</dbReference>
<comment type="function">
    <text evidence="6">Part of the outer membrane protein assembly complex, which is involved in assembly and insertion of beta-barrel proteins into the outer membrane. Constitutes, with BamA, the core component of the assembly machinery.</text>
</comment>
<dbReference type="PANTHER" id="PTHR37423">
    <property type="entry name" value="SOLUBLE LYTIC MUREIN TRANSGLYCOSYLASE-RELATED"/>
    <property type="match status" value="1"/>
</dbReference>
<evidence type="ECO:0000256" key="2">
    <source>
        <dbReference type="ARBA" id="ARBA00023136"/>
    </source>
</evidence>
<dbReference type="SUPFAM" id="SSF48452">
    <property type="entry name" value="TPR-like"/>
    <property type="match status" value="1"/>
</dbReference>
<comment type="subunit">
    <text evidence="6">Part of the Bam complex, which is composed of the outer membrane protein BamA, and four lipoproteins BamB, BamC, BamD and BamE.</text>
</comment>
<comment type="similarity">
    <text evidence="6">Belongs to the BamD family.</text>
</comment>
<dbReference type="GO" id="GO:0043165">
    <property type="term" value="P:Gram-negative-bacterium-type cell outer membrane assembly"/>
    <property type="evidence" value="ECO:0007669"/>
    <property type="project" value="UniProtKB-UniRule"/>
</dbReference>
<proteinExistence type="inferred from homology"/>
<dbReference type="HAMAP" id="MF_00922">
    <property type="entry name" value="OM_assembly_BamD"/>
    <property type="match status" value="1"/>
</dbReference>
<dbReference type="PANTHER" id="PTHR37423:SF1">
    <property type="entry name" value="OUTER MEMBRANE PROTEIN ASSEMBLY FACTOR BAMD"/>
    <property type="match status" value="1"/>
</dbReference>
<evidence type="ECO:0000313" key="9">
    <source>
        <dbReference type="EMBL" id="VFP80486.1"/>
    </source>
</evidence>
<evidence type="ECO:0000256" key="6">
    <source>
        <dbReference type="HAMAP-Rule" id="MF_00922"/>
    </source>
</evidence>
<accession>A0A451D485</accession>
<evidence type="ECO:0000256" key="7">
    <source>
        <dbReference type="SAM" id="SignalP"/>
    </source>
</evidence>
<dbReference type="CDD" id="cd15830">
    <property type="entry name" value="BamD"/>
    <property type="match status" value="1"/>
</dbReference>
<dbReference type="Gene3D" id="1.25.40.10">
    <property type="entry name" value="Tetratricopeptide repeat domain"/>
    <property type="match status" value="1"/>
</dbReference>
<dbReference type="RefSeq" id="WP_197095132.1">
    <property type="nucleotide sequence ID" value="NZ_LR217705.1"/>
</dbReference>
<dbReference type="GO" id="GO:0051205">
    <property type="term" value="P:protein insertion into membrane"/>
    <property type="evidence" value="ECO:0007669"/>
    <property type="project" value="UniProtKB-UniRule"/>
</dbReference>
<reference evidence="9 10" key="1">
    <citation type="submission" date="2019-02" db="EMBL/GenBank/DDBJ databases">
        <authorList>
            <person name="Manzano-Marin A."/>
            <person name="Manzano-Marin A."/>
        </authorList>
    </citation>
    <scope>NUCLEOTIDE SEQUENCE [LARGE SCALE GENOMIC DNA]</scope>
    <source>
        <strain evidence="9 10">ErCisplendens/pseudotsugae</strain>
    </source>
</reference>
<feature type="chain" id="PRO_5019592898" description="Outer membrane protein assembly factor BamD" evidence="7">
    <location>
        <begin position="20"/>
        <end position="243"/>
    </location>
</feature>
<dbReference type="InterPro" id="IPR011990">
    <property type="entry name" value="TPR-like_helical_dom_sf"/>
</dbReference>
<evidence type="ECO:0000256" key="3">
    <source>
        <dbReference type="ARBA" id="ARBA00023139"/>
    </source>
</evidence>
<protein>
    <recommendedName>
        <fullName evidence="6">Outer membrane protein assembly factor BamD</fullName>
    </recommendedName>
</protein>
<dbReference type="InterPro" id="IPR039565">
    <property type="entry name" value="BamD-like"/>
</dbReference>
<feature type="signal peptide" evidence="7">
    <location>
        <begin position="1"/>
        <end position="19"/>
    </location>
</feature>
<dbReference type="Proteomes" id="UP000294338">
    <property type="component" value="Chromosome 1"/>
</dbReference>
<evidence type="ECO:0000313" key="10">
    <source>
        <dbReference type="Proteomes" id="UP000294338"/>
    </source>
</evidence>
<name>A0A451D485_9GAMM</name>
<evidence type="ECO:0000256" key="5">
    <source>
        <dbReference type="ARBA" id="ARBA00023288"/>
    </source>
</evidence>
<keyword evidence="2 6" id="KW-0472">Membrane</keyword>
<dbReference type="EMBL" id="LR217705">
    <property type="protein sequence ID" value="VFP80486.1"/>
    <property type="molecule type" value="Genomic_DNA"/>
</dbReference>
<gene>
    <name evidence="6 9" type="primary">bamD</name>
    <name evidence="9" type="ORF">ERCISPPS3390_358</name>
</gene>
<feature type="domain" description="Outer membrane lipoprotein BamD-like" evidence="8">
    <location>
        <begin position="35"/>
        <end position="235"/>
    </location>
</feature>
<dbReference type="GO" id="GO:1990063">
    <property type="term" value="C:Bam protein complex"/>
    <property type="evidence" value="ECO:0007669"/>
    <property type="project" value="TreeGrafter"/>
</dbReference>
<evidence type="ECO:0000256" key="4">
    <source>
        <dbReference type="ARBA" id="ARBA00023237"/>
    </source>
</evidence>